<evidence type="ECO:0000313" key="1">
    <source>
        <dbReference type="EMBL" id="KAG1770360.1"/>
    </source>
</evidence>
<gene>
    <name evidence="1" type="ORF">EV702DRAFT_1139094</name>
</gene>
<reference evidence="1" key="1">
    <citation type="journal article" date="2020" name="New Phytol.">
        <title>Comparative genomics reveals dynamic genome evolution in host specialist ectomycorrhizal fungi.</title>
        <authorList>
            <person name="Lofgren L.A."/>
            <person name="Nguyen N.H."/>
            <person name="Vilgalys R."/>
            <person name="Ruytinx J."/>
            <person name="Liao H.L."/>
            <person name="Branco S."/>
            <person name="Kuo A."/>
            <person name="LaButti K."/>
            <person name="Lipzen A."/>
            <person name="Andreopoulos W."/>
            <person name="Pangilinan J."/>
            <person name="Riley R."/>
            <person name="Hundley H."/>
            <person name="Na H."/>
            <person name="Barry K."/>
            <person name="Grigoriev I.V."/>
            <person name="Stajich J.E."/>
            <person name="Kennedy P.G."/>
        </authorList>
    </citation>
    <scope>NUCLEOTIDE SEQUENCE</scope>
    <source>
        <strain evidence="1">DOB743</strain>
    </source>
</reference>
<organism evidence="1 2">
    <name type="scientific">Suillus placidus</name>
    <dbReference type="NCBI Taxonomy" id="48579"/>
    <lineage>
        <taxon>Eukaryota</taxon>
        <taxon>Fungi</taxon>
        <taxon>Dikarya</taxon>
        <taxon>Basidiomycota</taxon>
        <taxon>Agaricomycotina</taxon>
        <taxon>Agaricomycetes</taxon>
        <taxon>Agaricomycetidae</taxon>
        <taxon>Boletales</taxon>
        <taxon>Suillineae</taxon>
        <taxon>Suillaceae</taxon>
        <taxon>Suillus</taxon>
    </lineage>
</organism>
<dbReference type="InterPro" id="IPR032675">
    <property type="entry name" value="LRR_dom_sf"/>
</dbReference>
<protein>
    <recommendedName>
        <fullName evidence="3">F-box domain-containing protein</fullName>
    </recommendedName>
</protein>
<dbReference type="AlphaFoldDB" id="A0A9P7CYC1"/>
<name>A0A9P7CYC1_9AGAM</name>
<comment type="caution">
    <text evidence="1">The sequence shown here is derived from an EMBL/GenBank/DDBJ whole genome shotgun (WGS) entry which is preliminary data.</text>
</comment>
<dbReference type="Proteomes" id="UP000714275">
    <property type="component" value="Unassembled WGS sequence"/>
</dbReference>
<evidence type="ECO:0000313" key="2">
    <source>
        <dbReference type="Proteomes" id="UP000714275"/>
    </source>
</evidence>
<accession>A0A9P7CYC1</accession>
<keyword evidence="2" id="KW-1185">Reference proteome</keyword>
<evidence type="ECO:0008006" key="3">
    <source>
        <dbReference type="Google" id="ProtNLM"/>
    </source>
</evidence>
<proteinExistence type="predicted"/>
<dbReference type="SUPFAM" id="SSF52047">
    <property type="entry name" value="RNI-like"/>
    <property type="match status" value="1"/>
</dbReference>
<sequence length="498" mass="54952">MHPALQNLEVICTISSYVKSTSLPALASTCREFEHPALNALWKDLRSVIPLVNCLPSDLLGSDRGCLVLQKPPDGKVWDTLFKYASRVHSITMTQSHSSANHQTEALSLLMLSCPSTPASFFPKLRKLTLHDDGTRSTAEFLRMAFVPSLVELNLEIPSASSTALPVLLSLGTLCPQLQRMTVKVAHTTDDSLHKIPPFVIQSVSQLHHLHTLSVWDLGHKGMECLMQLRALQSLSLDLTASSSWGTLPQVQFPGFQDLTSLNLSTLTVQHASNFFGSLQIVRSREINIHFTSRLTGLPINSIILSQFLAILQERCDNDKLESFSLILPGKKFMSLSNFTSLHAFRNLTQLDIGEGCKISMSDEELCQLVRAWPKLQVLKLNGYNNTTTILPTFHGLIELLRLCPALTSLSLVIDATELDGIDLKCPGGGLCNKHLKYLALGTSPVVSLVEVAVILSGLFPRLEKVEPAERWTSVNSFLSGLRLVRERRIEACVCSNL</sequence>
<dbReference type="EMBL" id="JABBWD010000065">
    <property type="protein sequence ID" value="KAG1770360.1"/>
    <property type="molecule type" value="Genomic_DNA"/>
</dbReference>
<dbReference type="Gene3D" id="3.80.10.10">
    <property type="entry name" value="Ribonuclease Inhibitor"/>
    <property type="match status" value="1"/>
</dbReference>
<dbReference type="OrthoDB" id="3543113at2759"/>